<organism evidence="2 3">
    <name type="scientific">Rotaria sordida</name>
    <dbReference type="NCBI Taxonomy" id="392033"/>
    <lineage>
        <taxon>Eukaryota</taxon>
        <taxon>Metazoa</taxon>
        <taxon>Spiralia</taxon>
        <taxon>Gnathifera</taxon>
        <taxon>Rotifera</taxon>
        <taxon>Eurotatoria</taxon>
        <taxon>Bdelloidea</taxon>
        <taxon>Philodinida</taxon>
        <taxon>Philodinidae</taxon>
        <taxon>Rotaria</taxon>
    </lineage>
</organism>
<gene>
    <name evidence="2" type="ORF">JXQ802_LOCUS30243</name>
</gene>
<protein>
    <submittedName>
        <fullName evidence="2">Uncharacterized protein</fullName>
    </submittedName>
</protein>
<keyword evidence="1" id="KW-0732">Signal</keyword>
<feature type="signal peptide" evidence="1">
    <location>
        <begin position="1"/>
        <end position="23"/>
    </location>
</feature>
<comment type="caution">
    <text evidence="2">The sequence shown here is derived from an EMBL/GenBank/DDBJ whole genome shotgun (WGS) entry which is preliminary data.</text>
</comment>
<feature type="chain" id="PRO_5032852627" evidence="1">
    <location>
        <begin position="24"/>
        <end position="110"/>
    </location>
</feature>
<dbReference type="Proteomes" id="UP000663870">
    <property type="component" value="Unassembled WGS sequence"/>
</dbReference>
<dbReference type="EMBL" id="CAJNOL010001219">
    <property type="protein sequence ID" value="CAF1315252.1"/>
    <property type="molecule type" value="Genomic_DNA"/>
</dbReference>
<evidence type="ECO:0000256" key="1">
    <source>
        <dbReference type="SAM" id="SignalP"/>
    </source>
</evidence>
<proteinExistence type="predicted"/>
<accession>A0A815EW39</accession>
<dbReference type="AlphaFoldDB" id="A0A815EW39"/>
<evidence type="ECO:0000313" key="3">
    <source>
        <dbReference type="Proteomes" id="UP000663870"/>
    </source>
</evidence>
<keyword evidence="3" id="KW-1185">Reference proteome</keyword>
<evidence type="ECO:0000313" key="2">
    <source>
        <dbReference type="EMBL" id="CAF1315252.1"/>
    </source>
</evidence>
<reference evidence="2" key="1">
    <citation type="submission" date="2021-02" db="EMBL/GenBank/DDBJ databases">
        <authorList>
            <person name="Nowell W R."/>
        </authorList>
    </citation>
    <scope>NUCLEOTIDE SEQUENCE</scope>
</reference>
<sequence>MTSMLFLCLVFTKSIFFFFRAFGKVDKLIELLNTKTGDLFEELSTDKISKFLARSSSTLFVNITGSFFSTTIEDICIDTNIVDPEKQDKIGVGMLITPKPKVVDRDQEKK</sequence>
<name>A0A815EW39_9BILA</name>